<protein>
    <submittedName>
        <fullName evidence="8">TrbI/VirB10 family protein</fullName>
    </submittedName>
</protein>
<feature type="region of interest" description="Disordered" evidence="6">
    <location>
        <begin position="85"/>
        <end position="119"/>
    </location>
</feature>
<evidence type="ECO:0000256" key="3">
    <source>
        <dbReference type="ARBA" id="ARBA00022692"/>
    </source>
</evidence>
<evidence type="ECO:0000256" key="7">
    <source>
        <dbReference type="SAM" id="Phobius"/>
    </source>
</evidence>
<dbReference type="InterPro" id="IPR005498">
    <property type="entry name" value="T4SS_VirB10/TraB/TrbI"/>
</dbReference>
<dbReference type="Proteomes" id="UP001589789">
    <property type="component" value="Unassembled WGS sequence"/>
</dbReference>
<proteinExistence type="inferred from homology"/>
<evidence type="ECO:0000256" key="2">
    <source>
        <dbReference type="ARBA" id="ARBA00010265"/>
    </source>
</evidence>
<dbReference type="Pfam" id="PF03743">
    <property type="entry name" value="TrbI"/>
    <property type="match status" value="1"/>
</dbReference>
<keyword evidence="4 7" id="KW-1133">Transmembrane helix</keyword>
<feature type="transmembrane region" description="Helical" evidence="7">
    <location>
        <begin position="25"/>
        <end position="46"/>
    </location>
</feature>
<dbReference type="RefSeq" id="WP_377056234.1">
    <property type="nucleotide sequence ID" value="NZ_JBHLVZ010000094.1"/>
</dbReference>
<name>A0ABV6IZU0_9PROT</name>
<accession>A0ABV6IZU0</accession>
<keyword evidence="5 7" id="KW-0472">Membrane</keyword>
<feature type="region of interest" description="Disordered" evidence="6">
    <location>
        <begin position="1"/>
        <end position="22"/>
    </location>
</feature>
<evidence type="ECO:0000256" key="5">
    <source>
        <dbReference type="ARBA" id="ARBA00023136"/>
    </source>
</evidence>
<dbReference type="EMBL" id="JBHLVZ010000094">
    <property type="protein sequence ID" value="MFC0389139.1"/>
    <property type="molecule type" value="Genomic_DNA"/>
</dbReference>
<sequence>MSGSLDPQRIANVPGRPQPRRLGKLPLVIAGGSCTVALGVLAWVLVGVASQQQVASSAPPSDLGGAAPAGDFLTGEDPSLIRAAARTPEPDRVSTPSETPRSTNTSANTGATQRQPDVHEQARLQAWQQYYTQLAEMRDQRRRSAMEAMGASMAPQQATQASAGGSGVGAAAAGGVAAQPRPGTLDQGPASAATLYAMTAPIPAQSPYELKRAVSVIRFQLDQDVSTGAAGQFSATVKGHVTDYASGNHILVPDGARLIGVYEDGTGPNDERMKVSIVSITYPPTGNPYCPGGEEMPIGSMPAGDGAGTAGMADEVSRHTGRRLFNALIRGIGGSAPSLAGLAGGGAGYGPGQAIASQMAMQGGNAVGGNLTDPGPTFTVRAGFRGTLQLTRSIAFDSPWQPGLGFCGNAPGAAIQ</sequence>
<feature type="region of interest" description="Disordered" evidence="6">
    <location>
        <begin position="56"/>
        <end position="75"/>
    </location>
</feature>
<evidence type="ECO:0000313" key="9">
    <source>
        <dbReference type="Proteomes" id="UP001589789"/>
    </source>
</evidence>
<comment type="caution">
    <text evidence="8">The sequence shown here is derived from an EMBL/GenBank/DDBJ whole genome shotgun (WGS) entry which is preliminary data.</text>
</comment>
<comment type="subcellular location">
    <subcellularLocation>
        <location evidence="1">Membrane</location>
        <topology evidence="1">Single-pass membrane protein</topology>
    </subcellularLocation>
</comment>
<dbReference type="InterPro" id="IPR042217">
    <property type="entry name" value="T4SS_VirB10/TrbI"/>
</dbReference>
<evidence type="ECO:0000256" key="6">
    <source>
        <dbReference type="SAM" id="MobiDB-lite"/>
    </source>
</evidence>
<keyword evidence="3 7" id="KW-0812">Transmembrane</keyword>
<feature type="compositionally biased region" description="Polar residues" evidence="6">
    <location>
        <begin position="94"/>
        <end position="115"/>
    </location>
</feature>
<evidence type="ECO:0000313" key="8">
    <source>
        <dbReference type="EMBL" id="MFC0389139.1"/>
    </source>
</evidence>
<evidence type="ECO:0000256" key="1">
    <source>
        <dbReference type="ARBA" id="ARBA00004167"/>
    </source>
</evidence>
<organism evidence="8 9">
    <name type="scientific">Muricoccus vinaceus</name>
    <dbReference type="NCBI Taxonomy" id="424704"/>
    <lineage>
        <taxon>Bacteria</taxon>
        <taxon>Pseudomonadati</taxon>
        <taxon>Pseudomonadota</taxon>
        <taxon>Alphaproteobacteria</taxon>
        <taxon>Acetobacterales</taxon>
        <taxon>Roseomonadaceae</taxon>
        <taxon>Muricoccus</taxon>
    </lineage>
</organism>
<comment type="similarity">
    <text evidence="2">Belongs to the TrbI/VirB10 family.</text>
</comment>
<evidence type="ECO:0000256" key="4">
    <source>
        <dbReference type="ARBA" id="ARBA00022989"/>
    </source>
</evidence>
<reference evidence="8 9" key="1">
    <citation type="submission" date="2024-09" db="EMBL/GenBank/DDBJ databases">
        <authorList>
            <person name="Sun Q."/>
            <person name="Mori K."/>
        </authorList>
    </citation>
    <scope>NUCLEOTIDE SEQUENCE [LARGE SCALE GENOMIC DNA]</scope>
    <source>
        <strain evidence="8 9">CCM 7468</strain>
    </source>
</reference>
<gene>
    <name evidence="8" type="ORF">ACFFIC_26840</name>
</gene>
<keyword evidence="9" id="KW-1185">Reference proteome</keyword>
<dbReference type="Gene3D" id="2.40.128.260">
    <property type="entry name" value="Type IV secretion system, VirB10/TraB/TrbI"/>
    <property type="match status" value="1"/>
</dbReference>